<protein>
    <submittedName>
        <fullName evidence="7">Radical SAM domain protein</fullName>
    </submittedName>
</protein>
<evidence type="ECO:0000256" key="5">
    <source>
        <dbReference type="ARBA" id="ARBA00023014"/>
    </source>
</evidence>
<dbReference type="GO" id="GO:0003824">
    <property type="term" value="F:catalytic activity"/>
    <property type="evidence" value="ECO:0007669"/>
    <property type="project" value="InterPro"/>
</dbReference>
<evidence type="ECO:0000313" key="8">
    <source>
        <dbReference type="Proteomes" id="UP000007939"/>
    </source>
</evidence>
<reference evidence="7 8" key="2">
    <citation type="journal article" date="2012" name="Stand. Genomic Sci.">
        <title>Complete genome sequence of the termite hindgut bacterium Spirochaeta coccoides type strain (SPN1(T)), reclassification in the genus Sphaerochaeta as Sphaerochaeta coccoides comb. nov. and emendations of the family Spirochaetaceae and the genus Sphaerochaeta.</title>
        <authorList>
            <person name="Abt B."/>
            <person name="Han C."/>
            <person name="Scheuner C."/>
            <person name="Lu M."/>
            <person name="Lapidus A."/>
            <person name="Nolan M."/>
            <person name="Lucas S."/>
            <person name="Hammon N."/>
            <person name="Deshpande S."/>
            <person name="Cheng J.F."/>
            <person name="Tapia R."/>
            <person name="Goodwin L.A."/>
            <person name="Pitluck S."/>
            <person name="Liolios K."/>
            <person name="Pagani I."/>
            <person name="Ivanova N."/>
            <person name="Mavromatis K."/>
            <person name="Mikhailova N."/>
            <person name="Huntemann M."/>
            <person name="Pati A."/>
            <person name="Chen A."/>
            <person name="Palaniappan K."/>
            <person name="Land M."/>
            <person name="Hauser L."/>
            <person name="Brambilla E.M."/>
            <person name="Rohde M."/>
            <person name="Spring S."/>
            <person name="Gronow S."/>
            <person name="Goker M."/>
            <person name="Woyke T."/>
            <person name="Bristow J."/>
            <person name="Eisen J.A."/>
            <person name="Markowitz V."/>
            <person name="Hugenholtz P."/>
            <person name="Kyrpides N.C."/>
            <person name="Klenk H.P."/>
            <person name="Detter J.C."/>
        </authorList>
    </citation>
    <scope>NUCLEOTIDE SEQUENCE [LARGE SCALE GENOMIC DNA]</scope>
    <source>
        <strain evidence="8">ATCC BAA-1237 / DSM 17374 / SPN1</strain>
    </source>
</reference>
<dbReference type="InterPro" id="IPR058240">
    <property type="entry name" value="rSAM_sf"/>
</dbReference>
<dbReference type="InterPro" id="IPR007197">
    <property type="entry name" value="rSAM"/>
</dbReference>
<proteinExistence type="predicted"/>
<dbReference type="KEGG" id="scc:Spico_1035"/>
<name>F4GJJ1_PARC1</name>
<gene>
    <name evidence="7" type="ordered locus">Spico_1035</name>
</gene>
<keyword evidence="5" id="KW-0411">Iron-sulfur</keyword>
<dbReference type="GO" id="GO:0046872">
    <property type="term" value="F:metal ion binding"/>
    <property type="evidence" value="ECO:0007669"/>
    <property type="project" value="UniProtKB-KW"/>
</dbReference>
<keyword evidence="2" id="KW-0949">S-adenosyl-L-methionine</keyword>
<dbReference type="Gene3D" id="3.20.20.70">
    <property type="entry name" value="Aldolase class I"/>
    <property type="match status" value="1"/>
</dbReference>
<sequence>MTTQEKLDILSRDAQYDLSCACGTKRPDEHRKRSLGGDSWLYPVTVTSGGTGIMLKTLLGNVCSNDCLYCPLRCQRDFKRVIMTPDELATFYMDFLRKRRLIGIFLSSGVMGSAERTMHDLVATAEILRKKYRYRGYIHLKIIPGASRPAIDAAMKYASAVSLNIETPGAQHFRRLTHKKDYHQDILEPLQYILSQTSREGTHPHVTTSSQFIVGASDETDKDILTYCNTLYGEMGMNRLYYSAYQRGLGDPSIPGEMVGEDVSDASFKGREQYEHYRQTRGGEFTQNWSSNATLFPELASLPARDDSLLVREHRLYQADWLMRIYKFSFADIQFSPDGNLDLTRDPKQIWADTHPEFYPVSVRKAPEQSLLRIPGIGPVYAKKIVMHRRNEGIYSLNSLPVPPTVLSKALPYIIL</sequence>
<reference evidence="8" key="1">
    <citation type="submission" date="2011-04" db="EMBL/GenBank/DDBJ databases">
        <title>The complete genome of Spirochaeta coccoides DSM 17374.</title>
        <authorList>
            <person name="Lucas S."/>
            <person name="Copeland A."/>
            <person name="Lapidus A."/>
            <person name="Bruce D."/>
            <person name="Goodwin L."/>
            <person name="Pitluck S."/>
            <person name="Peters L."/>
            <person name="Kyrpides N."/>
            <person name="Mavromatis K."/>
            <person name="Pagani I."/>
            <person name="Ivanova N."/>
            <person name="Ovchinnikova G."/>
            <person name="Lu M."/>
            <person name="Detter J.C."/>
            <person name="Tapia R."/>
            <person name="Han C."/>
            <person name="Land M."/>
            <person name="Hauser L."/>
            <person name="Markowitz V."/>
            <person name="Cheng J.-F."/>
            <person name="Hugenholtz P."/>
            <person name="Woyke T."/>
            <person name="Wu D."/>
            <person name="Spring S."/>
            <person name="Schroeder M."/>
            <person name="Brambilla E."/>
            <person name="Klenk H.-P."/>
            <person name="Eisen J.A."/>
        </authorList>
    </citation>
    <scope>NUCLEOTIDE SEQUENCE [LARGE SCALE GENOMIC DNA]</scope>
    <source>
        <strain evidence="8">ATCC BAA-1237 / DSM 17374 / SPN1</strain>
    </source>
</reference>
<dbReference type="Pfam" id="PF04055">
    <property type="entry name" value="Radical_SAM"/>
    <property type="match status" value="1"/>
</dbReference>
<comment type="cofactor">
    <cofactor evidence="1">
        <name>[4Fe-4S] cluster</name>
        <dbReference type="ChEBI" id="CHEBI:49883"/>
    </cofactor>
</comment>
<evidence type="ECO:0000256" key="3">
    <source>
        <dbReference type="ARBA" id="ARBA00022723"/>
    </source>
</evidence>
<dbReference type="HOGENOM" id="CLU_033784_1_0_12"/>
<dbReference type="OrthoDB" id="9801154at2"/>
<keyword evidence="3" id="KW-0479">Metal-binding</keyword>
<evidence type="ECO:0000256" key="4">
    <source>
        <dbReference type="ARBA" id="ARBA00023004"/>
    </source>
</evidence>
<accession>F4GJJ1</accession>
<feature type="domain" description="Radical SAM core" evidence="6">
    <location>
        <begin position="59"/>
        <end position="226"/>
    </location>
</feature>
<dbReference type="eggNOG" id="COG4277">
    <property type="taxonomic scope" value="Bacteria"/>
</dbReference>
<dbReference type="STRING" id="760011.Spico_1035"/>
<dbReference type="CDD" id="cd01335">
    <property type="entry name" value="Radical_SAM"/>
    <property type="match status" value="1"/>
</dbReference>
<dbReference type="GO" id="GO:0051536">
    <property type="term" value="F:iron-sulfur cluster binding"/>
    <property type="evidence" value="ECO:0007669"/>
    <property type="project" value="UniProtKB-KW"/>
</dbReference>
<dbReference type="SFLD" id="SFLDS00029">
    <property type="entry name" value="Radical_SAM"/>
    <property type="match status" value="1"/>
</dbReference>
<organism evidence="7 8">
    <name type="scientific">Parasphaerochaeta coccoides (strain ATCC BAA-1237 / DSM 17374 / SPN1)</name>
    <name type="common">Sphaerochaeta coccoides</name>
    <dbReference type="NCBI Taxonomy" id="760011"/>
    <lineage>
        <taxon>Bacteria</taxon>
        <taxon>Pseudomonadati</taxon>
        <taxon>Spirochaetota</taxon>
        <taxon>Spirochaetia</taxon>
        <taxon>Spirochaetales</taxon>
        <taxon>Sphaerochaetaceae</taxon>
        <taxon>Parasphaerochaeta</taxon>
    </lineage>
</organism>
<dbReference type="Proteomes" id="UP000007939">
    <property type="component" value="Chromosome"/>
</dbReference>
<dbReference type="EMBL" id="CP002659">
    <property type="protein sequence ID" value="AEC02256.1"/>
    <property type="molecule type" value="Genomic_DNA"/>
</dbReference>
<dbReference type="AlphaFoldDB" id="F4GJJ1"/>
<dbReference type="RefSeq" id="WP_013739651.1">
    <property type="nucleotide sequence ID" value="NC_015436.1"/>
</dbReference>
<dbReference type="SUPFAM" id="SSF47781">
    <property type="entry name" value="RuvA domain 2-like"/>
    <property type="match status" value="1"/>
</dbReference>
<dbReference type="InterPro" id="IPR010994">
    <property type="entry name" value="RuvA_2-like"/>
</dbReference>
<dbReference type="InterPro" id="IPR023874">
    <property type="entry name" value="DNA_rSAM_put"/>
</dbReference>
<dbReference type="Gene3D" id="1.10.150.320">
    <property type="entry name" value="Photosystem II 12 kDa extrinsic protein"/>
    <property type="match status" value="1"/>
</dbReference>
<dbReference type="SFLD" id="SFLDG01102">
    <property type="entry name" value="Uncharacterised_Radical_SAM_Su"/>
    <property type="match status" value="1"/>
</dbReference>
<keyword evidence="4" id="KW-0408">Iron</keyword>
<evidence type="ECO:0000259" key="6">
    <source>
        <dbReference type="Pfam" id="PF04055"/>
    </source>
</evidence>
<keyword evidence="8" id="KW-1185">Reference proteome</keyword>
<evidence type="ECO:0000313" key="7">
    <source>
        <dbReference type="EMBL" id="AEC02256.1"/>
    </source>
</evidence>
<evidence type="ECO:0000256" key="2">
    <source>
        <dbReference type="ARBA" id="ARBA00022691"/>
    </source>
</evidence>
<dbReference type="SUPFAM" id="SSF102114">
    <property type="entry name" value="Radical SAM enzymes"/>
    <property type="match status" value="1"/>
</dbReference>
<dbReference type="InterPro" id="IPR013785">
    <property type="entry name" value="Aldolase_TIM"/>
</dbReference>
<evidence type="ECO:0000256" key="1">
    <source>
        <dbReference type="ARBA" id="ARBA00001966"/>
    </source>
</evidence>